<dbReference type="Pfam" id="PF08240">
    <property type="entry name" value="ADH_N"/>
    <property type="match status" value="1"/>
</dbReference>
<dbReference type="InterPro" id="IPR050129">
    <property type="entry name" value="Zn_alcohol_dh"/>
</dbReference>
<proteinExistence type="inferred from homology"/>
<dbReference type="GO" id="GO:0008270">
    <property type="term" value="F:zinc ion binding"/>
    <property type="evidence" value="ECO:0007669"/>
    <property type="project" value="InterPro"/>
</dbReference>
<dbReference type="InterPro" id="IPR013149">
    <property type="entry name" value="ADH-like_C"/>
</dbReference>
<dbReference type="Gene3D" id="3.40.50.720">
    <property type="entry name" value="NAD(P)-binding Rossmann-like Domain"/>
    <property type="match status" value="1"/>
</dbReference>
<dbReference type="Pfam" id="PF00107">
    <property type="entry name" value="ADH_zinc_N"/>
    <property type="match status" value="1"/>
</dbReference>
<dbReference type="PANTHER" id="PTHR43401:SF2">
    <property type="entry name" value="L-THREONINE 3-DEHYDROGENASE"/>
    <property type="match status" value="1"/>
</dbReference>
<keyword evidence="2 4" id="KW-0862">Zinc</keyword>
<dbReference type="EMBL" id="BMYV01000001">
    <property type="protein sequence ID" value="GGX59082.1"/>
    <property type="molecule type" value="Genomic_DNA"/>
</dbReference>
<comment type="similarity">
    <text evidence="4">Belongs to the zinc-containing alcohol dehydrogenase family.</text>
</comment>
<evidence type="ECO:0000256" key="1">
    <source>
        <dbReference type="ARBA" id="ARBA00022723"/>
    </source>
</evidence>
<dbReference type="InterPro" id="IPR013154">
    <property type="entry name" value="ADH-like_N"/>
</dbReference>
<dbReference type="SUPFAM" id="SSF51735">
    <property type="entry name" value="NAD(P)-binding Rossmann-fold domains"/>
    <property type="match status" value="1"/>
</dbReference>
<evidence type="ECO:0000313" key="7">
    <source>
        <dbReference type="Proteomes" id="UP000600865"/>
    </source>
</evidence>
<protein>
    <submittedName>
        <fullName evidence="6">L-threonine 3-dehydrogenase</fullName>
    </submittedName>
</protein>
<dbReference type="PROSITE" id="PS00059">
    <property type="entry name" value="ADH_ZINC"/>
    <property type="match status" value="1"/>
</dbReference>
<feature type="domain" description="Enoyl reductase (ER)" evidence="5">
    <location>
        <begin position="16"/>
        <end position="343"/>
    </location>
</feature>
<accession>A0A918KD49</accession>
<keyword evidence="7" id="KW-1185">Reference proteome</keyword>
<evidence type="ECO:0000256" key="2">
    <source>
        <dbReference type="ARBA" id="ARBA00022833"/>
    </source>
</evidence>
<dbReference type="SUPFAM" id="SSF50129">
    <property type="entry name" value="GroES-like"/>
    <property type="match status" value="1"/>
</dbReference>
<organism evidence="6 7">
    <name type="scientific">Litorimonas cladophorae</name>
    <dbReference type="NCBI Taxonomy" id="1220491"/>
    <lineage>
        <taxon>Bacteria</taxon>
        <taxon>Pseudomonadati</taxon>
        <taxon>Pseudomonadota</taxon>
        <taxon>Alphaproteobacteria</taxon>
        <taxon>Maricaulales</taxon>
        <taxon>Robiginitomaculaceae</taxon>
    </lineage>
</organism>
<dbReference type="PANTHER" id="PTHR43401">
    <property type="entry name" value="L-THREONINE 3-DEHYDROGENASE"/>
    <property type="match status" value="1"/>
</dbReference>
<gene>
    <name evidence="6" type="primary">tdh</name>
    <name evidence="6" type="ORF">GCM10011309_05770</name>
</gene>
<comment type="cofactor">
    <cofactor evidence="4">
        <name>Zn(2+)</name>
        <dbReference type="ChEBI" id="CHEBI:29105"/>
    </cofactor>
</comment>
<dbReference type="GO" id="GO:0016616">
    <property type="term" value="F:oxidoreductase activity, acting on the CH-OH group of donors, NAD or NADP as acceptor"/>
    <property type="evidence" value="ECO:0007669"/>
    <property type="project" value="UniProtKB-ARBA"/>
</dbReference>
<evidence type="ECO:0000313" key="6">
    <source>
        <dbReference type="EMBL" id="GGX59082.1"/>
    </source>
</evidence>
<reference evidence="6 7" key="1">
    <citation type="journal article" date="2014" name="Int. J. Syst. Evol. Microbiol.">
        <title>Complete genome sequence of Corynebacterium casei LMG S-19264T (=DSM 44701T), isolated from a smear-ripened cheese.</title>
        <authorList>
            <consortium name="US DOE Joint Genome Institute (JGI-PGF)"/>
            <person name="Walter F."/>
            <person name="Albersmeier A."/>
            <person name="Kalinowski J."/>
            <person name="Ruckert C."/>
        </authorList>
    </citation>
    <scope>NUCLEOTIDE SEQUENCE [LARGE SCALE GENOMIC DNA]</scope>
    <source>
        <strain evidence="6 7">KCTC 23968</strain>
    </source>
</reference>
<name>A0A918KD49_9PROT</name>
<keyword evidence="1 4" id="KW-0479">Metal-binding</keyword>
<dbReference type="SMART" id="SM00829">
    <property type="entry name" value="PKS_ER"/>
    <property type="match status" value="1"/>
</dbReference>
<sequence>MTQMMKALVKAKAEKGLWMQDVPVPTIAPDEVLIRIERTAICGTDMHIYGWDEWAQKNVPVPMVVGHEYGGTVAAVGSTVKRVSVGDRVTGEGHVVGRRSRNARAGKFHLDPDTKGIGVNLPGAFAEYLPLPEFNVIPLPETLSLDIAAIMDPLGNAVHTALAFDLVGEDVLITGAGPIGIMAAAVAERAGARRVVLTDIEDWRLDFAKKITTRTRMVNTMNENLRDVMSEIGMNEGFDVGLEMSGAKPAFEQMLDTMLMGGNIAMLGIPAVPYPVDLSKIVGKALTVKGIYGRQMYETWYKMLALLDSGLDMSEMITHRFAARDWQKAFDLMETRKAGKVVLDWTQL</sequence>
<dbReference type="AlphaFoldDB" id="A0A918KD49"/>
<comment type="caution">
    <text evidence="6">The sequence shown here is derived from an EMBL/GenBank/DDBJ whole genome shotgun (WGS) entry which is preliminary data.</text>
</comment>
<dbReference type="InterPro" id="IPR036291">
    <property type="entry name" value="NAD(P)-bd_dom_sf"/>
</dbReference>
<dbReference type="Gene3D" id="3.90.180.10">
    <property type="entry name" value="Medium-chain alcohol dehydrogenases, catalytic domain"/>
    <property type="match status" value="1"/>
</dbReference>
<keyword evidence="3" id="KW-0560">Oxidoreductase</keyword>
<dbReference type="InterPro" id="IPR020843">
    <property type="entry name" value="ER"/>
</dbReference>
<evidence type="ECO:0000256" key="4">
    <source>
        <dbReference type="RuleBase" id="RU361277"/>
    </source>
</evidence>
<dbReference type="InterPro" id="IPR002328">
    <property type="entry name" value="ADH_Zn_CS"/>
</dbReference>
<dbReference type="NCBIfam" id="NF003808">
    <property type="entry name" value="PRK05396.1"/>
    <property type="match status" value="1"/>
</dbReference>
<dbReference type="InterPro" id="IPR011032">
    <property type="entry name" value="GroES-like_sf"/>
</dbReference>
<dbReference type="Proteomes" id="UP000600865">
    <property type="component" value="Unassembled WGS sequence"/>
</dbReference>
<evidence type="ECO:0000256" key="3">
    <source>
        <dbReference type="ARBA" id="ARBA00023002"/>
    </source>
</evidence>
<evidence type="ECO:0000259" key="5">
    <source>
        <dbReference type="SMART" id="SM00829"/>
    </source>
</evidence>